<comment type="caution">
    <text evidence="1">The sequence shown here is derived from an EMBL/GenBank/DDBJ whole genome shotgun (WGS) entry which is preliminary data.</text>
</comment>
<name>X0TT00_9ZZZZ</name>
<sequence>SLDSKATKFAVPRFKVVKAKTERGYLILTAEKGLRLKAEKTEGLREVHSGSIPVRARRAQQAFRFREAGWTASINIERTTPTIHSEIFNLASIGDGVLYGSASITYHISGAPVRTLKLKIPEDIHDVEFAGRDIRGWNREGGEWTVSLQEKVIGDYTLLVTYDRQINYDRAELAIGGIETVGTESEVGFIVLASDASLSFSETEVDPSIIRIDREEIPKSYMLLINDPVVAAYRYVRLPHKATIRISRYDTERLLDQILDHASLWTTMTEDGESV</sequence>
<feature type="non-terminal residue" evidence="1">
    <location>
        <position position="275"/>
    </location>
</feature>
<evidence type="ECO:0000313" key="1">
    <source>
        <dbReference type="EMBL" id="GAF90321.1"/>
    </source>
</evidence>
<reference evidence="1" key="1">
    <citation type="journal article" date="2014" name="Front. Microbiol.">
        <title>High frequency of phylogenetically diverse reductive dehalogenase-homologous genes in deep subseafloor sedimentary metagenomes.</title>
        <authorList>
            <person name="Kawai M."/>
            <person name="Futagami T."/>
            <person name="Toyoda A."/>
            <person name="Takaki Y."/>
            <person name="Nishi S."/>
            <person name="Hori S."/>
            <person name="Arai W."/>
            <person name="Tsubouchi T."/>
            <person name="Morono Y."/>
            <person name="Uchiyama I."/>
            <person name="Ito T."/>
            <person name="Fujiyama A."/>
            <person name="Inagaki F."/>
            <person name="Takami H."/>
        </authorList>
    </citation>
    <scope>NUCLEOTIDE SEQUENCE</scope>
    <source>
        <strain evidence="1">Expedition CK06-06</strain>
    </source>
</reference>
<dbReference type="EMBL" id="BARS01019387">
    <property type="protein sequence ID" value="GAF90321.1"/>
    <property type="molecule type" value="Genomic_DNA"/>
</dbReference>
<organism evidence="1">
    <name type="scientific">marine sediment metagenome</name>
    <dbReference type="NCBI Taxonomy" id="412755"/>
    <lineage>
        <taxon>unclassified sequences</taxon>
        <taxon>metagenomes</taxon>
        <taxon>ecological metagenomes</taxon>
    </lineage>
</organism>
<proteinExistence type="predicted"/>
<dbReference type="AlphaFoldDB" id="X0TT00"/>
<feature type="non-terminal residue" evidence="1">
    <location>
        <position position="1"/>
    </location>
</feature>
<accession>X0TT00</accession>
<gene>
    <name evidence="1" type="ORF">S01H1_31424</name>
</gene>
<protein>
    <submittedName>
        <fullName evidence="1">Uncharacterized protein</fullName>
    </submittedName>
</protein>